<keyword evidence="8" id="KW-1185">Reference proteome</keyword>
<dbReference type="Gene3D" id="3.40.50.720">
    <property type="entry name" value="NAD(P)-binding Rossmann-like Domain"/>
    <property type="match status" value="1"/>
</dbReference>
<feature type="site" description="Important for catalytic activity" evidence="4">
    <location>
        <position position="151"/>
    </location>
</feature>
<evidence type="ECO:0000313" key="7">
    <source>
        <dbReference type="EMBL" id="SKB37820.1"/>
    </source>
</evidence>
<dbReference type="PIRSF" id="PIRSF000105">
    <property type="entry name" value="HCDH"/>
    <property type="match status" value="1"/>
</dbReference>
<dbReference type="Pfam" id="PF02737">
    <property type="entry name" value="3HCDH_N"/>
    <property type="match status" value="1"/>
</dbReference>
<reference evidence="8" key="1">
    <citation type="submission" date="2017-02" db="EMBL/GenBank/DDBJ databases">
        <authorList>
            <person name="Varghese N."/>
            <person name="Submissions S."/>
        </authorList>
    </citation>
    <scope>NUCLEOTIDE SEQUENCE [LARGE SCALE GENOMIC DNA]</scope>
    <source>
        <strain evidence="8">ATCC 35199</strain>
    </source>
</reference>
<keyword evidence="3" id="KW-0560">Oxidoreductase</keyword>
<dbReference type="InterPro" id="IPR013328">
    <property type="entry name" value="6PGD_dom2"/>
</dbReference>
<evidence type="ECO:0000256" key="3">
    <source>
        <dbReference type="ARBA" id="ARBA00023002"/>
    </source>
</evidence>
<feature type="domain" description="3-hydroxyacyl-CoA dehydrogenase NAD binding" evidence="6">
    <location>
        <begin position="15"/>
        <end position="195"/>
    </location>
</feature>
<evidence type="ECO:0000256" key="1">
    <source>
        <dbReference type="ARBA" id="ARBA00005086"/>
    </source>
</evidence>
<dbReference type="PANTHER" id="PTHR48075:SF5">
    <property type="entry name" value="3-HYDROXYBUTYRYL-COA DEHYDROGENASE"/>
    <property type="match status" value="1"/>
</dbReference>
<dbReference type="SUPFAM" id="SSF48179">
    <property type="entry name" value="6-phosphogluconate dehydrogenase C-terminal domain-like"/>
    <property type="match status" value="1"/>
</dbReference>
<dbReference type="Proteomes" id="UP000243406">
    <property type="component" value="Unassembled WGS sequence"/>
</dbReference>
<dbReference type="OrthoDB" id="9771883at2"/>
<protein>
    <submittedName>
        <fullName evidence="7">3-hydroxybutyryl-CoA dehydrogenase</fullName>
    </submittedName>
</protein>
<dbReference type="AlphaFoldDB" id="A0A1T5ASM6"/>
<comment type="pathway">
    <text evidence="1">Lipid metabolism; butanoate metabolism.</text>
</comment>
<evidence type="ECO:0000313" key="8">
    <source>
        <dbReference type="Proteomes" id="UP000243406"/>
    </source>
</evidence>
<name>A0A1T5ASM6_9FIRM</name>
<dbReference type="GO" id="GO:0070403">
    <property type="term" value="F:NAD+ binding"/>
    <property type="evidence" value="ECO:0007669"/>
    <property type="project" value="InterPro"/>
</dbReference>
<accession>A0A1T5ASM6</accession>
<feature type="domain" description="3-hydroxyacyl-CoA dehydrogenase C-terminal" evidence="5">
    <location>
        <begin position="198"/>
        <end position="295"/>
    </location>
</feature>
<evidence type="ECO:0000256" key="2">
    <source>
        <dbReference type="ARBA" id="ARBA00009463"/>
    </source>
</evidence>
<dbReference type="RefSeq" id="WP_079589061.1">
    <property type="nucleotide sequence ID" value="NZ_FUYN01000002.1"/>
</dbReference>
<proteinExistence type="inferred from homology"/>
<dbReference type="InterPro" id="IPR006176">
    <property type="entry name" value="3-OHacyl-CoA_DH_NAD-bd"/>
</dbReference>
<dbReference type="Pfam" id="PF00725">
    <property type="entry name" value="3HCDH"/>
    <property type="match status" value="1"/>
</dbReference>
<dbReference type="PANTHER" id="PTHR48075">
    <property type="entry name" value="3-HYDROXYACYL-COA DEHYDROGENASE FAMILY PROTEIN"/>
    <property type="match status" value="1"/>
</dbReference>
<dbReference type="GO" id="GO:0008691">
    <property type="term" value="F:3-hydroxybutyryl-CoA dehydrogenase activity"/>
    <property type="evidence" value="ECO:0007669"/>
    <property type="project" value="TreeGrafter"/>
</dbReference>
<dbReference type="InterPro" id="IPR022694">
    <property type="entry name" value="3-OHacyl-CoA_DH"/>
</dbReference>
<dbReference type="InterPro" id="IPR008927">
    <property type="entry name" value="6-PGluconate_DH-like_C_sf"/>
</dbReference>
<dbReference type="SUPFAM" id="SSF51735">
    <property type="entry name" value="NAD(P)-binding Rossmann-fold domains"/>
    <property type="match status" value="1"/>
</dbReference>
<evidence type="ECO:0000259" key="6">
    <source>
        <dbReference type="Pfam" id="PF02737"/>
    </source>
</evidence>
<dbReference type="GO" id="GO:0006635">
    <property type="term" value="P:fatty acid beta-oxidation"/>
    <property type="evidence" value="ECO:0007669"/>
    <property type="project" value="TreeGrafter"/>
</dbReference>
<organism evidence="7 8">
    <name type="scientific">Acetoanaerobium noterae</name>
    <dbReference type="NCBI Taxonomy" id="745369"/>
    <lineage>
        <taxon>Bacteria</taxon>
        <taxon>Bacillati</taxon>
        <taxon>Bacillota</taxon>
        <taxon>Clostridia</taxon>
        <taxon>Peptostreptococcales</taxon>
        <taxon>Filifactoraceae</taxon>
        <taxon>Acetoanaerobium</taxon>
    </lineage>
</organism>
<evidence type="ECO:0000256" key="4">
    <source>
        <dbReference type="PIRSR" id="PIRSR000105-1"/>
    </source>
</evidence>
<dbReference type="InterPro" id="IPR036291">
    <property type="entry name" value="NAD(P)-bd_dom_sf"/>
</dbReference>
<gene>
    <name evidence="7" type="ORF">SAMN02745120_1146</name>
</gene>
<dbReference type="EMBL" id="FUYN01000002">
    <property type="protein sequence ID" value="SKB37820.1"/>
    <property type="molecule type" value="Genomic_DNA"/>
</dbReference>
<sequence>MSEEIKEKVKKEIKNITIYGSGLMGSGLAQVFASDENLNVTICTRNIANSKIHDSMSQNLKPFIDKGIYIEDYAINLISRVRISDDREASAKNADFIIECIPENMELKQNLFEELESYCSEDTILATNTSVMSISEIAMKTKKKDRVVGAHFWNPPYLIPLVEVVKGDETSEETMDLTMKLLKKAGKHPIYVNKDVPGFVANRLQHALWRESISIVERGIADAKTVDEALKFGPGLRLPILAPIENADMVGLDLTLSIHSYILKYLEDSHEPSKLLKELVEKEELGFKTGQGFQSWTKEEANSSRERLSEYLIKVLYNK</sequence>
<dbReference type="Gene3D" id="1.10.1040.10">
    <property type="entry name" value="N-(1-d-carboxylethyl)-l-norvaline Dehydrogenase, domain 2"/>
    <property type="match status" value="1"/>
</dbReference>
<dbReference type="InterPro" id="IPR006108">
    <property type="entry name" value="3HC_DH_C"/>
</dbReference>
<evidence type="ECO:0000259" key="5">
    <source>
        <dbReference type="Pfam" id="PF00725"/>
    </source>
</evidence>
<comment type="similarity">
    <text evidence="2">Belongs to the 3-hydroxyacyl-CoA dehydrogenase family.</text>
</comment>